<sequence>MLDHLRRKTVLVITNLSFSKEGFIRGTSSSDLFTSILLKFSKLHILTISSTSSSSPSTPNGQPNLLT</sequence>
<accession>A0AAV9BA44</accession>
<organism evidence="1 2">
    <name type="scientific">Acorus gramineus</name>
    <name type="common">Dwarf sweet flag</name>
    <dbReference type="NCBI Taxonomy" id="55184"/>
    <lineage>
        <taxon>Eukaryota</taxon>
        <taxon>Viridiplantae</taxon>
        <taxon>Streptophyta</taxon>
        <taxon>Embryophyta</taxon>
        <taxon>Tracheophyta</taxon>
        <taxon>Spermatophyta</taxon>
        <taxon>Magnoliopsida</taxon>
        <taxon>Liliopsida</taxon>
        <taxon>Acoraceae</taxon>
        <taxon>Acorus</taxon>
    </lineage>
</organism>
<evidence type="ECO:0000313" key="1">
    <source>
        <dbReference type="EMBL" id="KAK1273197.1"/>
    </source>
</evidence>
<protein>
    <submittedName>
        <fullName evidence="1">Uncharacterized protein</fullName>
    </submittedName>
</protein>
<proteinExistence type="predicted"/>
<reference evidence="1" key="1">
    <citation type="journal article" date="2023" name="Nat. Commun.">
        <title>Diploid and tetraploid genomes of Acorus and the evolution of monocots.</title>
        <authorList>
            <person name="Ma L."/>
            <person name="Liu K.W."/>
            <person name="Li Z."/>
            <person name="Hsiao Y.Y."/>
            <person name="Qi Y."/>
            <person name="Fu T."/>
            <person name="Tang G.D."/>
            <person name="Zhang D."/>
            <person name="Sun W.H."/>
            <person name="Liu D.K."/>
            <person name="Li Y."/>
            <person name="Chen G.Z."/>
            <person name="Liu X.D."/>
            <person name="Liao X.Y."/>
            <person name="Jiang Y.T."/>
            <person name="Yu X."/>
            <person name="Hao Y."/>
            <person name="Huang J."/>
            <person name="Zhao X.W."/>
            <person name="Ke S."/>
            <person name="Chen Y.Y."/>
            <person name="Wu W.L."/>
            <person name="Hsu J.L."/>
            <person name="Lin Y.F."/>
            <person name="Huang M.D."/>
            <person name="Li C.Y."/>
            <person name="Huang L."/>
            <person name="Wang Z.W."/>
            <person name="Zhao X."/>
            <person name="Zhong W.Y."/>
            <person name="Peng D.H."/>
            <person name="Ahmad S."/>
            <person name="Lan S."/>
            <person name="Zhang J.S."/>
            <person name="Tsai W.C."/>
            <person name="Van de Peer Y."/>
            <person name="Liu Z.J."/>
        </authorList>
    </citation>
    <scope>NUCLEOTIDE SEQUENCE</scope>
    <source>
        <strain evidence="1">SCP</strain>
    </source>
</reference>
<gene>
    <name evidence="1" type="ORF">QJS04_geneDACA023304</name>
</gene>
<evidence type="ECO:0000313" key="2">
    <source>
        <dbReference type="Proteomes" id="UP001179952"/>
    </source>
</evidence>
<name>A0AAV9BA44_ACOGR</name>
<comment type="caution">
    <text evidence="1">The sequence shown here is derived from an EMBL/GenBank/DDBJ whole genome shotgun (WGS) entry which is preliminary data.</text>
</comment>
<dbReference type="EMBL" id="JAUJYN010000004">
    <property type="protein sequence ID" value="KAK1273197.1"/>
    <property type="molecule type" value="Genomic_DNA"/>
</dbReference>
<dbReference type="AlphaFoldDB" id="A0AAV9BA44"/>
<dbReference type="Proteomes" id="UP001179952">
    <property type="component" value="Unassembled WGS sequence"/>
</dbReference>
<keyword evidence="2" id="KW-1185">Reference proteome</keyword>
<reference evidence="1" key="2">
    <citation type="submission" date="2023-06" db="EMBL/GenBank/DDBJ databases">
        <authorList>
            <person name="Ma L."/>
            <person name="Liu K.-W."/>
            <person name="Li Z."/>
            <person name="Hsiao Y.-Y."/>
            <person name="Qi Y."/>
            <person name="Fu T."/>
            <person name="Tang G."/>
            <person name="Zhang D."/>
            <person name="Sun W.-H."/>
            <person name="Liu D.-K."/>
            <person name="Li Y."/>
            <person name="Chen G.-Z."/>
            <person name="Liu X.-D."/>
            <person name="Liao X.-Y."/>
            <person name="Jiang Y.-T."/>
            <person name="Yu X."/>
            <person name="Hao Y."/>
            <person name="Huang J."/>
            <person name="Zhao X.-W."/>
            <person name="Ke S."/>
            <person name="Chen Y.-Y."/>
            <person name="Wu W.-L."/>
            <person name="Hsu J.-L."/>
            <person name="Lin Y.-F."/>
            <person name="Huang M.-D."/>
            <person name="Li C.-Y."/>
            <person name="Huang L."/>
            <person name="Wang Z.-W."/>
            <person name="Zhao X."/>
            <person name="Zhong W.-Y."/>
            <person name="Peng D.-H."/>
            <person name="Ahmad S."/>
            <person name="Lan S."/>
            <person name="Zhang J.-S."/>
            <person name="Tsai W.-C."/>
            <person name="Van De Peer Y."/>
            <person name="Liu Z.-J."/>
        </authorList>
    </citation>
    <scope>NUCLEOTIDE SEQUENCE</scope>
    <source>
        <strain evidence="1">SCP</strain>
        <tissue evidence="1">Leaves</tissue>
    </source>
</reference>